<evidence type="ECO:0000313" key="11">
    <source>
        <dbReference type="EMBL" id="CAG9761723.1"/>
    </source>
</evidence>
<dbReference type="EMBL" id="OU892286">
    <property type="protein sequence ID" value="CAG9761723.1"/>
    <property type="molecule type" value="Genomic_DNA"/>
</dbReference>
<evidence type="ECO:0000256" key="5">
    <source>
        <dbReference type="ARBA" id="ARBA00039802"/>
    </source>
</evidence>
<reference evidence="11" key="1">
    <citation type="submission" date="2022-01" db="EMBL/GenBank/DDBJ databases">
        <authorList>
            <person name="King R."/>
        </authorList>
    </citation>
    <scope>NUCLEOTIDE SEQUENCE</scope>
</reference>
<dbReference type="Gene3D" id="3.30.428.10">
    <property type="entry name" value="HIT-like"/>
    <property type="match status" value="1"/>
</dbReference>
<evidence type="ECO:0000259" key="10">
    <source>
        <dbReference type="PROSITE" id="PS51084"/>
    </source>
</evidence>
<evidence type="ECO:0000313" key="12">
    <source>
        <dbReference type="Proteomes" id="UP001152799"/>
    </source>
</evidence>
<dbReference type="InterPro" id="IPR036265">
    <property type="entry name" value="HIT-like_sf"/>
</dbReference>
<dbReference type="OrthoDB" id="1915375at2759"/>
<feature type="domain" description="HIT" evidence="10">
    <location>
        <begin position="7"/>
        <end position="116"/>
    </location>
</feature>
<dbReference type="GO" id="GO:0000166">
    <property type="term" value="F:nucleotide binding"/>
    <property type="evidence" value="ECO:0007669"/>
    <property type="project" value="UniProtKB-KW"/>
</dbReference>
<comment type="similarity">
    <text evidence="4">Belongs to the HINT family.</text>
</comment>
<feature type="short sequence motif" description="Histidine triad motif" evidence="8 9">
    <location>
        <begin position="99"/>
        <end position="103"/>
    </location>
</feature>
<sequence length="146" mass="16530">MSSSNCIFCKIVNKSSPADIKFENDEILIFKDIKPAAIHHYLSIPKEHIANVNSLNSPEHKGLLDRLLAEGKKAVEDQGGDVNDLRLGFHLPPFNTVGHLHLHVISPASSMGLMHRIMFKPHTLWFSSVEQIYERLEKIIEINNKL</sequence>
<evidence type="ECO:0000256" key="4">
    <source>
        <dbReference type="ARBA" id="ARBA00025764"/>
    </source>
</evidence>
<keyword evidence="1" id="KW-0547">Nucleotide-binding</keyword>
<proteinExistence type="inferred from homology"/>
<dbReference type="Pfam" id="PF11969">
    <property type="entry name" value="DcpS_C"/>
    <property type="match status" value="1"/>
</dbReference>
<protein>
    <recommendedName>
        <fullName evidence="5">Adenosine 5'-monophosphoramidase HINT3</fullName>
    </recommendedName>
    <alternativeName>
        <fullName evidence="6">Histidine triad nucleotide-binding protein 3</fullName>
    </alternativeName>
</protein>
<name>A0A9N9MH62_9CUCU</name>
<keyword evidence="12" id="KW-1185">Reference proteome</keyword>
<dbReference type="PROSITE" id="PS51084">
    <property type="entry name" value="HIT_2"/>
    <property type="match status" value="1"/>
</dbReference>
<comment type="catalytic activity">
    <reaction evidence="3">
        <text>adenosine 5'-phosphoramidate + H2O = NH4(+) + AMP</text>
        <dbReference type="Rhea" id="RHEA:67916"/>
        <dbReference type="ChEBI" id="CHEBI:15377"/>
        <dbReference type="ChEBI" id="CHEBI:28938"/>
        <dbReference type="ChEBI" id="CHEBI:57890"/>
        <dbReference type="ChEBI" id="CHEBI:456215"/>
    </reaction>
</comment>
<organism evidence="11 12">
    <name type="scientific">Ceutorhynchus assimilis</name>
    <name type="common">cabbage seed weevil</name>
    <dbReference type="NCBI Taxonomy" id="467358"/>
    <lineage>
        <taxon>Eukaryota</taxon>
        <taxon>Metazoa</taxon>
        <taxon>Ecdysozoa</taxon>
        <taxon>Arthropoda</taxon>
        <taxon>Hexapoda</taxon>
        <taxon>Insecta</taxon>
        <taxon>Pterygota</taxon>
        <taxon>Neoptera</taxon>
        <taxon>Endopterygota</taxon>
        <taxon>Coleoptera</taxon>
        <taxon>Polyphaga</taxon>
        <taxon>Cucujiformia</taxon>
        <taxon>Curculionidae</taxon>
        <taxon>Ceutorhynchinae</taxon>
        <taxon>Ceutorhynchus</taxon>
    </lineage>
</organism>
<dbReference type="InterPro" id="IPR001310">
    <property type="entry name" value="Histidine_triad_HIT"/>
</dbReference>
<gene>
    <name evidence="11" type="ORF">CEUTPL_LOCUS2417</name>
</gene>
<dbReference type="PRINTS" id="PR00332">
    <property type="entry name" value="HISTRIAD"/>
</dbReference>
<dbReference type="Proteomes" id="UP001152799">
    <property type="component" value="Chromosome 10"/>
</dbReference>
<evidence type="ECO:0000256" key="2">
    <source>
        <dbReference type="ARBA" id="ARBA00022801"/>
    </source>
</evidence>
<dbReference type="PANTHER" id="PTHR12486:SF5">
    <property type="entry name" value="ADENOSINE 5'-MONOPHOSPHORAMIDASE HINT3"/>
    <property type="match status" value="1"/>
</dbReference>
<evidence type="ECO:0000256" key="9">
    <source>
        <dbReference type="PROSITE-ProRule" id="PRU00464"/>
    </source>
</evidence>
<dbReference type="GO" id="GO:0016787">
    <property type="term" value="F:hydrolase activity"/>
    <property type="evidence" value="ECO:0007669"/>
    <property type="project" value="UniProtKB-KW"/>
</dbReference>
<dbReference type="PANTHER" id="PTHR12486">
    <property type="entry name" value="APRATAXIN-RELATED"/>
    <property type="match status" value="1"/>
</dbReference>
<dbReference type="SUPFAM" id="SSF54197">
    <property type="entry name" value="HIT-like"/>
    <property type="match status" value="1"/>
</dbReference>
<evidence type="ECO:0000256" key="6">
    <source>
        <dbReference type="ARBA" id="ARBA00042361"/>
    </source>
</evidence>
<keyword evidence="2" id="KW-0378">Hydrolase</keyword>
<evidence type="ECO:0000256" key="1">
    <source>
        <dbReference type="ARBA" id="ARBA00022741"/>
    </source>
</evidence>
<dbReference type="InterPro" id="IPR011146">
    <property type="entry name" value="HIT-like"/>
</dbReference>
<accession>A0A9N9MH62</accession>
<evidence type="ECO:0000256" key="8">
    <source>
        <dbReference type="PIRSR" id="PIRSR601310-3"/>
    </source>
</evidence>
<evidence type="ECO:0000256" key="7">
    <source>
        <dbReference type="PIRSR" id="PIRSR601310-1"/>
    </source>
</evidence>
<feature type="active site" description="Tele-AMP-histidine intermediate" evidence="7">
    <location>
        <position position="101"/>
    </location>
</feature>
<evidence type="ECO:0000256" key="3">
    <source>
        <dbReference type="ARBA" id="ARBA00024472"/>
    </source>
</evidence>
<dbReference type="AlphaFoldDB" id="A0A9N9MH62"/>